<dbReference type="InterPro" id="IPR036921">
    <property type="entry name" value="PurM-like_N_sf"/>
</dbReference>
<dbReference type="PIRSF" id="PIRSF005644">
    <property type="entry name" value="Hdrgns_mtr_HypE"/>
    <property type="match status" value="1"/>
</dbReference>
<comment type="caution">
    <text evidence="4">The sequence shown here is derived from an EMBL/GenBank/DDBJ whole genome shotgun (WGS) entry which is preliminary data.</text>
</comment>
<dbReference type="Pfam" id="PF00586">
    <property type="entry name" value="AIRS"/>
    <property type="match status" value="1"/>
</dbReference>
<dbReference type="InterPro" id="IPR036676">
    <property type="entry name" value="PurM-like_C_sf"/>
</dbReference>
<dbReference type="PANTHER" id="PTHR30303:SF0">
    <property type="entry name" value="CARBAMOYL DEHYDRATASE HYPE"/>
    <property type="match status" value="1"/>
</dbReference>
<dbReference type="Gene3D" id="3.90.650.10">
    <property type="entry name" value="PurM-like C-terminal domain"/>
    <property type="match status" value="1"/>
</dbReference>
<dbReference type="Gene3D" id="3.30.1330.10">
    <property type="entry name" value="PurM-like, N-terminal domain"/>
    <property type="match status" value="1"/>
</dbReference>
<dbReference type="SUPFAM" id="SSF55326">
    <property type="entry name" value="PurM N-terminal domain-like"/>
    <property type="match status" value="1"/>
</dbReference>
<sequence length="335" mass="34468">MDEVIRLAHGSGGEASRKLVGDLVETYLKNDIIDCLDDSAVLSVREGRLAFTTDSYVVDPIFFPGGDIGSLAVHGTVNDLAMAGAKPIAITLGLILEEGLKVADLKTIMGSVSRAAAEAGVMVVGGDTKVVERGSADGIFINTSGIGMIPDGIEVSSANARPGDKIILSGTVGDHGVAVISRREGLSFKTDIKSDSAPLNGLVEAMLASSSAIHTMRDPTRGGLATSLNEIAAKSGVGLLIDEAAIPLKPEVEHACEMLGLDPLYVANEGKLVAFVPADDAEAVLAAMRQNPYGRDSAVIGEATSESPGSVILNTAVGGQRILSPLSGELLPRIC</sequence>
<dbReference type="SUPFAM" id="SSF56042">
    <property type="entry name" value="PurM C-terminal domain-like"/>
    <property type="match status" value="1"/>
</dbReference>
<dbReference type="EMBL" id="JBHPEI010000030">
    <property type="protein sequence ID" value="MFC1799788.1"/>
    <property type="molecule type" value="Genomic_DNA"/>
</dbReference>
<comment type="similarity">
    <text evidence="1">Belongs to the HypE family.</text>
</comment>
<accession>A0ABV6YNY5</accession>
<evidence type="ECO:0000313" key="4">
    <source>
        <dbReference type="EMBL" id="MFC1799788.1"/>
    </source>
</evidence>
<dbReference type="PANTHER" id="PTHR30303">
    <property type="entry name" value="HYDROGENASE ISOENZYMES FORMATION PROTEIN HYPE"/>
    <property type="match status" value="1"/>
</dbReference>
<dbReference type="InterPro" id="IPR016188">
    <property type="entry name" value="PurM-like_N"/>
</dbReference>
<evidence type="ECO:0000259" key="2">
    <source>
        <dbReference type="Pfam" id="PF00586"/>
    </source>
</evidence>
<feature type="domain" description="PurM-like N-terminal" evidence="2">
    <location>
        <begin position="37"/>
        <end position="149"/>
    </location>
</feature>
<dbReference type="Pfam" id="PF02769">
    <property type="entry name" value="AIRS_C"/>
    <property type="match status" value="1"/>
</dbReference>
<dbReference type="InterPro" id="IPR010918">
    <property type="entry name" value="PurM-like_C_dom"/>
</dbReference>
<reference evidence="4 5" key="1">
    <citation type="submission" date="2024-09" db="EMBL/GenBank/DDBJ databases">
        <authorList>
            <person name="D'Angelo T."/>
        </authorList>
    </citation>
    <scope>NUCLEOTIDE SEQUENCE [LARGE SCALE GENOMIC DNA]</scope>
    <source>
        <strain evidence="4">SAG AM-311-F02</strain>
    </source>
</reference>
<dbReference type="InterPro" id="IPR011854">
    <property type="entry name" value="HypE"/>
</dbReference>
<dbReference type="NCBIfam" id="TIGR02124">
    <property type="entry name" value="hypE"/>
    <property type="match status" value="1"/>
</dbReference>
<keyword evidence="5" id="KW-1185">Reference proteome</keyword>
<protein>
    <submittedName>
        <fullName evidence="4">Hydrogenase expression/formation protein HypE</fullName>
    </submittedName>
</protein>
<proteinExistence type="inferred from homology"/>
<dbReference type="Proteomes" id="UP001594288">
    <property type="component" value="Unassembled WGS sequence"/>
</dbReference>
<feature type="domain" description="PurM-like C-terminal" evidence="3">
    <location>
        <begin position="161"/>
        <end position="312"/>
    </location>
</feature>
<evidence type="ECO:0000313" key="5">
    <source>
        <dbReference type="Proteomes" id="UP001594288"/>
    </source>
</evidence>
<gene>
    <name evidence="4" type="primary">hypE</name>
    <name evidence="4" type="ORF">ACFL2Z_02635</name>
</gene>
<name>A0ABV6YNY5_UNCEI</name>
<evidence type="ECO:0000259" key="3">
    <source>
        <dbReference type="Pfam" id="PF02769"/>
    </source>
</evidence>
<dbReference type="CDD" id="cd02197">
    <property type="entry name" value="HypE"/>
    <property type="match status" value="1"/>
</dbReference>
<evidence type="ECO:0000256" key="1">
    <source>
        <dbReference type="ARBA" id="ARBA00006243"/>
    </source>
</evidence>
<organism evidence="4 5">
    <name type="scientific">Eiseniibacteriota bacterium</name>
    <dbReference type="NCBI Taxonomy" id="2212470"/>
    <lineage>
        <taxon>Bacteria</taxon>
        <taxon>Candidatus Eiseniibacteriota</taxon>
    </lineage>
</organism>